<dbReference type="AlphaFoldDB" id="A0A1H7GRQ3"/>
<evidence type="ECO:0000256" key="1">
    <source>
        <dbReference type="SAM" id="Phobius"/>
    </source>
</evidence>
<keyword evidence="1" id="KW-1133">Transmembrane helix</keyword>
<feature type="transmembrane region" description="Helical" evidence="1">
    <location>
        <begin position="33"/>
        <end position="51"/>
    </location>
</feature>
<reference evidence="3" key="1">
    <citation type="submission" date="2016-10" db="EMBL/GenBank/DDBJ databases">
        <authorList>
            <person name="Varghese N."/>
            <person name="Submissions S."/>
        </authorList>
    </citation>
    <scope>NUCLEOTIDE SEQUENCE [LARGE SCALE GENOMIC DNA]</scope>
    <source>
        <strain evidence="3">DSM 18733</strain>
    </source>
</reference>
<dbReference type="Proteomes" id="UP000199421">
    <property type="component" value="Unassembled WGS sequence"/>
</dbReference>
<keyword evidence="1" id="KW-0812">Transmembrane</keyword>
<organism evidence="2 3">
    <name type="scientific">Olivibacter domesticus</name>
    <name type="common">Pseudosphingobacterium domesticum</name>
    <dbReference type="NCBI Taxonomy" id="407022"/>
    <lineage>
        <taxon>Bacteria</taxon>
        <taxon>Pseudomonadati</taxon>
        <taxon>Bacteroidota</taxon>
        <taxon>Sphingobacteriia</taxon>
        <taxon>Sphingobacteriales</taxon>
        <taxon>Sphingobacteriaceae</taxon>
        <taxon>Olivibacter</taxon>
    </lineage>
</organism>
<keyword evidence="1" id="KW-0472">Membrane</keyword>
<name>A0A1H7GRQ3_OLID1</name>
<protein>
    <submittedName>
        <fullName evidence="2">Uncharacterized protein</fullName>
    </submittedName>
</protein>
<evidence type="ECO:0000313" key="2">
    <source>
        <dbReference type="EMBL" id="SEK39300.1"/>
    </source>
</evidence>
<proteinExistence type="predicted"/>
<accession>A0A1H7GRQ3</accession>
<keyword evidence="3" id="KW-1185">Reference proteome</keyword>
<dbReference type="STRING" id="407022.SAMN05661044_00133"/>
<gene>
    <name evidence="2" type="ORF">SAMN05661044_00133</name>
</gene>
<sequence length="55" mass="6307">MKKTTIIIALLIGLAITAFQLYNINHRFGQVEILTLIFLTILIGIIMFFVLRKKS</sequence>
<evidence type="ECO:0000313" key="3">
    <source>
        <dbReference type="Proteomes" id="UP000199421"/>
    </source>
</evidence>
<dbReference type="EMBL" id="FOAF01000001">
    <property type="protein sequence ID" value="SEK39300.1"/>
    <property type="molecule type" value="Genomic_DNA"/>
</dbReference>